<dbReference type="SMART" id="SM00091">
    <property type="entry name" value="PAS"/>
    <property type="match status" value="2"/>
</dbReference>
<dbReference type="SUPFAM" id="SSF55785">
    <property type="entry name" value="PYP-like sensor domain (PAS domain)"/>
    <property type="match status" value="2"/>
</dbReference>
<dbReference type="Pfam" id="PF08447">
    <property type="entry name" value="PAS_3"/>
    <property type="match status" value="1"/>
</dbReference>
<dbReference type="InterPro" id="IPR035965">
    <property type="entry name" value="PAS-like_dom_sf"/>
</dbReference>
<evidence type="ECO:0000259" key="1">
    <source>
        <dbReference type="PROSITE" id="PS50112"/>
    </source>
</evidence>
<organism evidence="2 3">
    <name type="scientific">Salipiger marinus</name>
    <dbReference type="NCBI Taxonomy" id="555512"/>
    <lineage>
        <taxon>Bacteria</taxon>
        <taxon>Pseudomonadati</taxon>
        <taxon>Pseudomonadota</taxon>
        <taxon>Alphaproteobacteria</taxon>
        <taxon>Rhodobacterales</taxon>
        <taxon>Roseobacteraceae</taxon>
        <taxon>Salipiger</taxon>
    </lineage>
</organism>
<dbReference type="InterPro" id="IPR052155">
    <property type="entry name" value="Biofilm_reg_signaling"/>
</dbReference>
<protein>
    <submittedName>
        <fullName evidence="2">PAS domain S-box-containing protein</fullName>
    </submittedName>
</protein>
<dbReference type="AlphaFoldDB" id="A0A1G8M8E2"/>
<gene>
    <name evidence="2" type="ORF">SAMN04487993_1007242</name>
</gene>
<dbReference type="NCBIfam" id="TIGR00229">
    <property type="entry name" value="sensory_box"/>
    <property type="match status" value="1"/>
</dbReference>
<dbReference type="PANTHER" id="PTHR44757:SF2">
    <property type="entry name" value="BIOFILM ARCHITECTURE MAINTENANCE PROTEIN MBAA"/>
    <property type="match status" value="1"/>
</dbReference>
<dbReference type="InterPro" id="IPR013656">
    <property type="entry name" value="PAS_4"/>
</dbReference>
<dbReference type="InterPro" id="IPR000014">
    <property type="entry name" value="PAS"/>
</dbReference>
<dbReference type="EMBL" id="FNEJ01000007">
    <property type="protein sequence ID" value="SDI64191.1"/>
    <property type="molecule type" value="Genomic_DNA"/>
</dbReference>
<name>A0A1G8M8E2_9RHOB</name>
<dbReference type="Proteomes" id="UP000199093">
    <property type="component" value="Unassembled WGS sequence"/>
</dbReference>
<dbReference type="Pfam" id="PF08448">
    <property type="entry name" value="PAS_4"/>
    <property type="match status" value="1"/>
</dbReference>
<accession>A0A1G8M8E2</accession>
<proteinExistence type="predicted"/>
<feature type="domain" description="PAS" evidence="1">
    <location>
        <begin position="1"/>
        <end position="57"/>
    </location>
</feature>
<evidence type="ECO:0000313" key="3">
    <source>
        <dbReference type="Proteomes" id="UP000199093"/>
    </source>
</evidence>
<evidence type="ECO:0000313" key="2">
    <source>
        <dbReference type="EMBL" id="SDI64191.1"/>
    </source>
</evidence>
<dbReference type="PROSITE" id="PS50112">
    <property type="entry name" value="PAS"/>
    <property type="match status" value="1"/>
</dbReference>
<dbReference type="CDD" id="cd00130">
    <property type="entry name" value="PAS"/>
    <property type="match status" value="2"/>
</dbReference>
<dbReference type="OrthoDB" id="7466251at2"/>
<dbReference type="InterPro" id="IPR013655">
    <property type="entry name" value="PAS_fold_3"/>
</dbReference>
<dbReference type="STRING" id="555512.SAMN04487993_1007242"/>
<dbReference type="Gene3D" id="3.30.450.20">
    <property type="entry name" value="PAS domain"/>
    <property type="match status" value="2"/>
</dbReference>
<sequence>MWVYDVETFQFLSVNNAAIVKYGYSLEEFLGMTIKDIRPPEDCAALEENVKAVSEGRDEAGVWRHSLKSGEIIHVDIIGHTVLHHGRPAELISARDVTRHVHAEQRMREALAREQSARRASDALARQFQVMFDNIPGMFLVFSPENFDVIAVSDAYLAAMHIKRADAVGQNLFTILPPQPSDTRHSDLQASFARVMATGNPDLLEIQKFMLPDQNERLWVLTSKPVEGPDQRQLFLILQIQDVTTAIDGQDCGKKASDFEVAKLNLVT</sequence>
<keyword evidence="3" id="KW-1185">Reference proteome</keyword>
<dbReference type="PANTHER" id="PTHR44757">
    <property type="entry name" value="DIGUANYLATE CYCLASE DGCP"/>
    <property type="match status" value="1"/>
</dbReference>
<reference evidence="2 3" key="1">
    <citation type="submission" date="2016-10" db="EMBL/GenBank/DDBJ databases">
        <authorList>
            <person name="de Groot N.N."/>
        </authorList>
    </citation>
    <scope>NUCLEOTIDE SEQUENCE [LARGE SCALE GENOMIC DNA]</scope>
    <source>
        <strain evidence="2 3">DSM 26424</strain>
    </source>
</reference>